<keyword evidence="2" id="KW-1185">Reference proteome</keyword>
<evidence type="ECO:0000313" key="2">
    <source>
        <dbReference type="Proteomes" id="UP000835206"/>
    </source>
</evidence>
<keyword evidence="1" id="KW-0472">Membrane</keyword>
<keyword evidence="1" id="KW-0812">Transmembrane</keyword>
<evidence type="ECO:0000256" key="1">
    <source>
        <dbReference type="SAM" id="Phobius"/>
    </source>
</evidence>
<evidence type="ECO:0000313" key="3">
    <source>
        <dbReference type="RefSeq" id="XP_048270093.1"/>
    </source>
</evidence>
<gene>
    <name evidence="3" type="primary">LOC105666713</name>
</gene>
<dbReference type="GeneID" id="105666713"/>
<dbReference type="AlphaFoldDB" id="A0A9C6WBH1"/>
<name>A0A9C6WBH1_BOMTE</name>
<dbReference type="OrthoDB" id="7620573at2759"/>
<organism evidence="2 3">
    <name type="scientific">Bombus terrestris</name>
    <name type="common">Buff-tailed bumblebee</name>
    <name type="synonym">Apis terrestris</name>
    <dbReference type="NCBI Taxonomy" id="30195"/>
    <lineage>
        <taxon>Eukaryota</taxon>
        <taxon>Metazoa</taxon>
        <taxon>Ecdysozoa</taxon>
        <taxon>Arthropoda</taxon>
        <taxon>Hexapoda</taxon>
        <taxon>Insecta</taxon>
        <taxon>Pterygota</taxon>
        <taxon>Neoptera</taxon>
        <taxon>Endopterygota</taxon>
        <taxon>Hymenoptera</taxon>
        <taxon>Apocrita</taxon>
        <taxon>Aculeata</taxon>
        <taxon>Apoidea</taxon>
        <taxon>Anthophila</taxon>
        <taxon>Apidae</taxon>
        <taxon>Bombus</taxon>
        <taxon>Bombus</taxon>
    </lineage>
</organism>
<feature type="transmembrane region" description="Helical" evidence="1">
    <location>
        <begin position="24"/>
        <end position="41"/>
    </location>
</feature>
<feature type="transmembrane region" description="Helical" evidence="1">
    <location>
        <begin position="48"/>
        <end position="65"/>
    </location>
</feature>
<protein>
    <submittedName>
        <fullName evidence="3">Uncharacterized protein LOC105666713</fullName>
    </submittedName>
</protein>
<dbReference type="RefSeq" id="XP_048270093.1">
    <property type="nucleotide sequence ID" value="XM_048414136.1"/>
</dbReference>
<feature type="transmembrane region" description="Helical" evidence="1">
    <location>
        <begin position="71"/>
        <end position="93"/>
    </location>
</feature>
<dbReference type="Proteomes" id="UP000835206">
    <property type="component" value="Chromosome 18"/>
</dbReference>
<keyword evidence="1" id="KW-1133">Transmembrane helix</keyword>
<reference evidence="3" key="1">
    <citation type="submission" date="2025-08" db="UniProtKB">
        <authorList>
            <consortium name="RefSeq"/>
        </authorList>
    </citation>
    <scope>IDENTIFICATION</scope>
</reference>
<accession>A0A9C6WBH1</accession>
<proteinExistence type="predicted"/>
<sequence>MLLILCFLCLQGTCLVLVLVLVRTIWFFVILSTLIMITFTYPKTFPVAVLTVLVVSAAVLRKNSLRFGSEFLITVLAFVYIFRCYDCLPQYLLPRYSRTSDRRILCSTKMHP</sequence>
<dbReference type="KEGG" id="bter:105666713"/>